<evidence type="ECO:0000313" key="2">
    <source>
        <dbReference type="EMBL" id="RAK50594.1"/>
    </source>
</evidence>
<dbReference type="OrthoDB" id="2418447at2"/>
<dbReference type="EMBL" id="PZJG01000001">
    <property type="protein sequence ID" value="RAK50594.1"/>
    <property type="molecule type" value="Genomic_DNA"/>
</dbReference>
<organism evidence="2 3">
    <name type="scientific">Macrococcoides bohemicum</name>
    <dbReference type="NCBI Taxonomy" id="1903056"/>
    <lineage>
        <taxon>Bacteria</taxon>
        <taxon>Bacillati</taxon>
        <taxon>Bacillota</taxon>
        <taxon>Bacilli</taxon>
        <taxon>Bacillales</taxon>
        <taxon>Staphylococcaceae</taxon>
        <taxon>Macrococcoides</taxon>
    </lineage>
</organism>
<protein>
    <submittedName>
        <fullName evidence="2">DUF1659 domain-containing protein</fullName>
    </submittedName>
</protein>
<sequence>MLKEVVLNLLYVTDVKDDGKEVFKTRRFNQVRMDLLDSDLQNFAMLMTELTGEDYVKIDKVETKAVI</sequence>
<gene>
    <name evidence="2" type="ORF">BHX94_03765</name>
</gene>
<feature type="domain" description="DUF1659" evidence="1">
    <location>
        <begin position="3"/>
        <end position="66"/>
    </location>
</feature>
<proteinExistence type="predicted"/>
<dbReference type="GeneID" id="99097564"/>
<accession>A0A328AB03</accession>
<evidence type="ECO:0000259" key="1">
    <source>
        <dbReference type="Pfam" id="PF07872"/>
    </source>
</evidence>
<dbReference type="InterPro" id="IPR012454">
    <property type="entry name" value="DUF1659"/>
</dbReference>
<evidence type="ECO:0000313" key="3">
    <source>
        <dbReference type="Proteomes" id="UP000249579"/>
    </source>
</evidence>
<dbReference type="Proteomes" id="UP000249579">
    <property type="component" value="Unassembled WGS sequence"/>
</dbReference>
<dbReference type="RefSeq" id="WP_096076594.1">
    <property type="nucleotide sequence ID" value="NZ_CP054482.1"/>
</dbReference>
<reference evidence="2 3" key="1">
    <citation type="journal article" date="2018" name="Front. Microbiol.">
        <title>Description and Comparative Genomics of Macrococcus caseolyticus subsp. hominis subsp. nov., Macrococcus goetzii sp. nov., Macrococcus epidermidis sp. nov., and Macrococcus bohemicus sp. nov., Novel Macrococci From Human Clinical Material With Virulence Potential and Suspected Uptake of Foreign DNA by Natural Transformation.</title>
        <authorList>
            <person name="Maslanova I."/>
            <person name="Wertheimer Z."/>
            <person name="Sedlacek I."/>
            <person name="Svec P."/>
            <person name="Indrakova A."/>
            <person name="Kovarovic V."/>
            <person name="Schumann P."/>
            <person name="Sproer C."/>
            <person name="Kralova S."/>
            <person name="Sedo O."/>
            <person name="Kristofova L."/>
            <person name="Vrbovska V."/>
            <person name="Fuzik T."/>
            <person name="Petras P."/>
            <person name="Zdrahal Z."/>
            <person name="Ruzickova V."/>
            <person name="Doskar J."/>
            <person name="Pantucek R."/>
        </authorList>
    </citation>
    <scope>NUCLEOTIDE SEQUENCE [LARGE SCALE GENOMIC DNA]</scope>
    <source>
        <strain evidence="2 3">03/115</strain>
    </source>
</reference>
<comment type="caution">
    <text evidence="2">The sequence shown here is derived from an EMBL/GenBank/DDBJ whole genome shotgun (WGS) entry which is preliminary data.</text>
</comment>
<dbReference type="Pfam" id="PF07872">
    <property type="entry name" value="DUF1659"/>
    <property type="match status" value="1"/>
</dbReference>
<dbReference type="AlphaFoldDB" id="A0A328AB03"/>
<name>A0A328AB03_9STAP</name>